<evidence type="ECO:0000313" key="3">
    <source>
        <dbReference type="EnsemblPlants" id="Kaladp0003s0155.1.v1.1"/>
    </source>
</evidence>
<evidence type="ECO:0000313" key="4">
    <source>
        <dbReference type="Proteomes" id="UP000594263"/>
    </source>
</evidence>
<keyword evidence="2" id="KW-0812">Transmembrane</keyword>
<keyword evidence="4" id="KW-1185">Reference proteome</keyword>
<dbReference type="Proteomes" id="UP000594263">
    <property type="component" value="Unplaced"/>
</dbReference>
<accession>A0A7N0RA17</accession>
<protein>
    <submittedName>
        <fullName evidence="3">Uncharacterized protein</fullName>
    </submittedName>
</protein>
<keyword evidence="2" id="KW-1133">Transmembrane helix</keyword>
<evidence type="ECO:0000256" key="1">
    <source>
        <dbReference type="SAM" id="MobiDB-lite"/>
    </source>
</evidence>
<proteinExistence type="predicted"/>
<sequence>MPFCLLLVTKASAPKLHSNHPPSLHQFLSFISNQLIKHLLTQINIGTLKSQDSNFCDLVFVMVMVMEEREKGAGGKKRGVKLGGLGGGAGVVVLGGALVAATLWSVWEFRRWRRRRESSGKKGTLKDFQTPNSEQVKDVDEVGHDGLRLSLQDSQLPVGSAAEEKNVSDTSAPKLLLDVEILESGINKEQKIREGKKLEDDESMVLIQKEDCVSCEAVHEMAQEVVEVCDDSLDADGLSSVSEDDLAVSGDELGSGSQLEDRRLMEGVEVKIEQGIEACREVIKVEEKREVGQFATPESMADDVSKCEKNGDELVQPGNPDFVIDNDYNDVVSEDLEYEGEDGSEGSSGGMTDSSAESNVEVWPVESVAELSQDFKNRRNLNEIVEVDDDEKRISGNNDVHDMAYGIHQNESFDDNMSAYTQGPGSTAKGQMVGNSTRLRIWVSSVLLALLVLLAALLAKCPPAALTTTLSSISAAFLMK</sequence>
<feature type="transmembrane region" description="Helical" evidence="2">
    <location>
        <begin position="85"/>
        <end position="107"/>
    </location>
</feature>
<feature type="region of interest" description="Disordered" evidence="1">
    <location>
        <begin position="337"/>
        <end position="359"/>
    </location>
</feature>
<dbReference type="Gramene" id="Kaladp0003s0155.1.v1.1">
    <property type="protein sequence ID" value="Kaladp0003s0155.1.v1.1"/>
    <property type="gene ID" value="Kaladp0003s0155.v1.1"/>
</dbReference>
<name>A0A7N0RA17_KALFE</name>
<evidence type="ECO:0000256" key="2">
    <source>
        <dbReference type="SAM" id="Phobius"/>
    </source>
</evidence>
<organism evidence="3 4">
    <name type="scientific">Kalanchoe fedtschenkoi</name>
    <name type="common">Lavender scallops</name>
    <name type="synonym">South American air plant</name>
    <dbReference type="NCBI Taxonomy" id="63787"/>
    <lineage>
        <taxon>Eukaryota</taxon>
        <taxon>Viridiplantae</taxon>
        <taxon>Streptophyta</taxon>
        <taxon>Embryophyta</taxon>
        <taxon>Tracheophyta</taxon>
        <taxon>Spermatophyta</taxon>
        <taxon>Magnoliopsida</taxon>
        <taxon>eudicotyledons</taxon>
        <taxon>Gunneridae</taxon>
        <taxon>Pentapetalae</taxon>
        <taxon>Saxifragales</taxon>
        <taxon>Crassulaceae</taxon>
        <taxon>Kalanchoe</taxon>
    </lineage>
</organism>
<dbReference type="EnsemblPlants" id="Kaladp0003s0155.1.v1.1">
    <property type="protein sequence ID" value="Kaladp0003s0155.1.v1.1"/>
    <property type="gene ID" value="Kaladp0003s0155.v1.1"/>
</dbReference>
<feature type="transmembrane region" description="Helical" evidence="2">
    <location>
        <begin position="439"/>
        <end position="459"/>
    </location>
</feature>
<reference evidence="3" key="1">
    <citation type="submission" date="2021-01" db="UniProtKB">
        <authorList>
            <consortium name="EnsemblPlants"/>
        </authorList>
    </citation>
    <scope>IDENTIFICATION</scope>
</reference>
<dbReference type="AlphaFoldDB" id="A0A7N0RA17"/>
<keyword evidence="2" id="KW-0472">Membrane</keyword>